<dbReference type="InterPro" id="IPR051399">
    <property type="entry name" value="RNA-guided_DNA_endo/Transpos"/>
</dbReference>
<organism evidence="4 5">
    <name type="scientific">Streptomyces albiflavescens</name>
    <dbReference type="NCBI Taxonomy" id="1623582"/>
    <lineage>
        <taxon>Bacteria</taxon>
        <taxon>Bacillati</taxon>
        <taxon>Actinomycetota</taxon>
        <taxon>Actinomycetes</taxon>
        <taxon>Kitasatosporales</taxon>
        <taxon>Streptomycetaceae</taxon>
        <taxon>Streptomyces</taxon>
    </lineage>
</organism>
<name>A0A918DB69_9ACTN</name>
<gene>
    <name evidence="4" type="ORF">GCM10011579_095550</name>
</gene>
<evidence type="ECO:0000259" key="3">
    <source>
        <dbReference type="Pfam" id="PF07282"/>
    </source>
</evidence>
<evidence type="ECO:0000256" key="1">
    <source>
        <dbReference type="ARBA" id="ARBA00023125"/>
    </source>
</evidence>
<feature type="region of interest" description="Disordered" evidence="2">
    <location>
        <begin position="229"/>
        <end position="253"/>
    </location>
</feature>
<dbReference type="PANTHER" id="PTHR30405">
    <property type="entry name" value="TRANSPOSASE"/>
    <property type="match status" value="1"/>
</dbReference>
<sequence length="389" mass="43468">MITPVKIVVQVKLIPEADQATALSATLHTVNEAANWVSAVAFERGVPREYELRKHTYAELKARGLGSQAAQHVIKKVRDAYTTLKANIRAGNLGESGSKRRMKAETKPIAFRPEAAQPYDDRCLSWQYDARTVSIWTTAGRIKNVRFACSADMLQTLREYRKGESDLIERDGVFYLVAVCDVPEAEQYEPDGFTGVDLGIANIATTSTGYKAAGRGLNRHRKKQAGLRRKLQKKGTKSARRRLKSRARKEQRHAANTNHIIAKTIVTEAERTSNGISLEELKGIRQRVRLRKPQRVALHSWAFAQLADFIVYKARRAGVPVVFVDPAYTSQQCYECGHIDKKNRASQARFTCRNCGVVAHADRNASRNLARKGEAAWTAGRESRVPATP</sequence>
<dbReference type="PANTHER" id="PTHR30405:SF11">
    <property type="entry name" value="RNA-GUIDED DNA ENDONUCLEASE RV2885C-RELATED"/>
    <property type="match status" value="1"/>
</dbReference>
<dbReference type="NCBIfam" id="TIGR01766">
    <property type="entry name" value="IS200/IS605 family accessory protein TnpB-like domain"/>
    <property type="match status" value="1"/>
</dbReference>
<dbReference type="Pfam" id="PF07282">
    <property type="entry name" value="Cas12f1-like_TNB"/>
    <property type="match status" value="1"/>
</dbReference>
<dbReference type="NCBIfam" id="NF040570">
    <property type="entry name" value="guided_TnpB"/>
    <property type="match status" value="1"/>
</dbReference>
<accession>A0A918DB69</accession>
<dbReference type="Proteomes" id="UP000600365">
    <property type="component" value="Unassembled WGS sequence"/>
</dbReference>
<dbReference type="InterPro" id="IPR010095">
    <property type="entry name" value="Cas12f1-like_TNB"/>
</dbReference>
<reference evidence="4 5" key="1">
    <citation type="journal article" date="2014" name="Int. J. Syst. Evol. Microbiol.">
        <title>Complete genome sequence of Corynebacterium casei LMG S-19264T (=DSM 44701T), isolated from a smear-ripened cheese.</title>
        <authorList>
            <consortium name="US DOE Joint Genome Institute (JGI-PGF)"/>
            <person name="Walter F."/>
            <person name="Albersmeier A."/>
            <person name="Kalinowski J."/>
            <person name="Ruckert C."/>
        </authorList>
    </citation>
    <scope>NUCLEOTIDE SEQUENCE [LARGE SCALE GENOMIC DNA]</scope>
    <source>
        <strain evidence="4 5">CGMCC 4.7111</strain>
    </source>
</reference>
<evidence type="ECO:0000256" key="2">
    <source>
        <dbReference type="SAM" id="MobiDB-lite"/>
    </source>
</evidence>
<feature type="compositionally biased region" description="Basic residues" evidence="2">
    <location>
        <begin position="229"/>
        <end position="251"/>
    </location>
</feature>
<evidence type="ECO:0000313" key="4">
    <source>
        <dbReference type="EMBL" id="GGN95220.1"/>
    </source>
</evidence>
<proteinExistence type="predicted"/>
<dbReference type="AlphaFoldDB" id="A0A918DB69"/>
<evidence type="ECO:0000313" key="5">
    <source>
        <dbReference type="Proteomes" id="UP000600365"/>
    </source>
</evidence>
<dbReference type="RefSeq" id="WP_189192449.1">
    <property type="nucleotide sequence ID" value="NZ_BMMM01000032.1"/>
</dbReference>
<keyword evidence="1" id="KW-0238">DNA-binding</keyword>
<feature type="domain" description="Cas12f1-like TNB" evidence="3">
    <location>
        <begin position="303"/>
        <end position="369"/>
    </location>
</feature>
<comment type="caution">
    <text evidence="4">The sequence shown here is derived from an EMBL/GenBank/DDBJ whole genome shotgun (WGS) entry which is preliminary data.</text>
</comment>
<dbReference type="GO" id="GO:0003677">
    <property type="term" value="F:DNA binding"/>
    <property type="evidence" value="ECO:0007669"/>
    <property type="project" value="UniProtKB-KW"/>
</dbReference>
<protein>
    <submittedName>
        <fullName evidence="4">Transposase</fullName>
    </submittedName>
</protein>
<dbReference type="EMBL" id="BMMM01000032">
    <property type="protein sequence ID" value="GGN95220.1"/>
    <property type="molecule type" value="Genomic_DNA"/>
</dbReference>
<keyword evidence="5" id="KW-1185">Reference proteome</keyword>